<proteinExistence type="predicted"/>
<dbReference type="AlphaFoldDB" id="A0A7U4QKY0"/>
<sequence length="280" mass="30509">MIICIASGKGGTGKTTIAANLAAVLAEKAQYLDCDVEEPNGHLFLRPNIEHSEPVSVPVPKVDMEKCDFCRECAEFCQFNAIAVLGKNILTFPELCHSCGGCKLICPKEAISEIPKEIGKLEKGMAGEVEFIHGHLRIGEAMAVPLIERVKKEIKSHKIAIIDAPPGTSCPVIAALKGADVALLVTEPTPFGLFDLKLAVGVVRILKIPLAIVVNRADLGDKKVFDYCAKEDIPILMTIPFSKDIAQTYAKGELLVKQPKWQDRFLALWHQIKETMGGQK</sequence>
<dbReference type="InterPro" id="IPR017900">
    <property type="entry name" value="4Fe4S_Fe_S_CS"/>
</dbReference>
<dbReference type="CDD" id="cd03110">
    <property type="entry name" value="SIMIBI_bact_arch"/>
    <property type="match status" value="1"/>
</dbReference>
<evidence type="ECO:0000256" key="1">
    <source>
        <dbReference type="ARBA" id="ARBA00022723"/>
    </source>
</evidence>
<dbReference type="Pfam" id="PF00037">
    <property type="entry name" value="Fer4"/>
    <property type="match status" value="1"/>
</dbReference>
<accession>A0A7U4QKY0</accession>
<dbReference type="OrthoDB" id="9778602at2"/>
<feature type="domain" description="4Fe-4S ferredoxin-type" evidence="4">
    <location>
        <begin position="88"/>
        <end position="116"/>
    </location>
</feature>
<dbReference type="EMBL" id="CP013015">
    <property type="protein sequence ID" value="AMM41239.1"/>
    <property type="molecule type" value="Genomic_DNA"/>
</dbReference>
<evidence type="ECO:0000313" key="5">
    <source>
        <dbReference type="EMBL" id="AMM41239.1"/>
    </source>
</evidence>
<dbReference type="GO" id="GO:0051536">
    <property type="term" value="F:iron-sulfur cluster binding"/>
    <property type="evidence" value="ECO:0007669"/>
    <property type="project" value="UniProtKB-KW"/>
</dbReference>
<dbReference type="SUPFAM" id="SSF52540">
    <property type="entry name" value="P-loop containing nucleoside triphosphate hydrolases"/>
    <property type="match status" value="1"/>
</dbReference>
<dbReference type="Proteomes" id="UP000070560">
    <property type="component" value="Chromosome"/>
</dbReference>
<dbReference type="GO" id="GO:0046872">
    <property type="term" value="F:metal ion binding"/>
    <property type="evidence" value="ECO:0007669"/>
    <property type="project" value="UniProtKB-KW"/>
</dbReference>
<keyword evidence="6" id="KW-1185">Reference proteome</keyword>
<dbReference type="RefSeq" id="WP_066062964.1">
    <property type="nucleotide sequence ID" value="NZ_CP013015.1"/>
</dbReference>
<organism evidence="5 6">
    <name type="scientific">Desulfofervidus auxilii</name>
    <dbReference type="NCBI Taxonomy" id="1621989"/>
    <lineage>
        <taxon>Bacteria</taxon>
        <taxon>Pseudomonadati</taxon>
        <taxon>Thermodesulfobacteriota</taxon>
        <taxon>Candidatus Desulfofervidia</taxon>
        <taxon>Candidatus Desulfofervidales</taxon>
        <taxon>Candidatus Desulfofervidaceae</taxon>
        <taxon>Candidatus Desulfofervidus</taxon>
    </lineage>
</organism>
<dbReference type="PROSITE" id="PS00198">
    <property type="entry name" value="4FE4S_FER_1"/>
    <property type="match status" value="1"/>
</dbReference>
<keyword evidence="2" id="KW-0408">Iron</keyword>
<dbReference type="Pfam" id="PF01656">
    <property type="entry name" value="CbiA"/>
    <property type="match status" value="1"/>
</dbReference>
<keyword evidence="3" id="KW-0411">Iron-sulfur</keyword>
<dbReference type="InterPro" id="IPR002586">
    <property type="entry name" value="CobQ/CobB/MinD/ParA_Nub-bd_dom"/>
</dbReference>
<evidence type="ECO:0000256" key="2">
    <source>
        <dbReference type="ARBA" id="ARBA00023004"/>
    </source>
</evidence>
<gene>
    <name evidence="5" type="ORF">HS1_001437</name>
</gene>
<evidence type="ECO:0000256" key="3">
    <source>
        <dbReference type="ARBA" id="ARBA00023014"/>
    </source>
</evidence>
<dbReference type="InterPro" id="IPR027417">
    <property type="entry name" value="P-loop_NTPase"/>
</dbReference>
<dbReference type="KEGG" id="daw:HS1_001437"/>
<name>A0A7U4QKY0_DESA2</name>
<dbReference type="Gene3D" id="3.40.50.300">
    <property type="entry name" value="P-loop containing nucleotide triphosphate hydrolases"/>
    <property type="match status" value="1"/>
</dbReference>
<dbReference type="Gene3D" id="3.30.70.20">
    <property type="match status" value="1"/>
</dbReference>
<dbReference type="PANTHER" id="PTHR43063:SF1">
    <property type="entry name" value="4FE-4S CLUSTER CONTAINING PARA FAMILY ATPASE PROTEIN"/>
    <property type="match status" value="1"/>
</dbReference>
<protein>
    <submittedName>
        <fullName evidence="5">(4Fe-4S)-binding protein</fullName>
    </submittedName>
</protein>
<evidence type="ECO:0000313" key="6">
    <source>
        <dbReference type="Proteomes" id="UP000070560"/>
    </source>
</evidence>
<dbReference type="PROSITE" id="PS51379">
    <property type="entry name" value="4FE4S_FER_2"/>
    <property type="match status" value="2"/>
</dbReference>
<dbReference type="SUPFAM" id="SSF54862">
    <property type="entry name" value="4Fe-4S ferredoxins"/>
    <property type="match status" value="1"/>
</dbReference>
<reference evidence="5 6" key="1">
    <citation type="submission" date="2015-10" db="EMBL/GenBank/DDBJ databases">
        <title>Candidatus Desulfofervidus auxilii, a hydrogenotrophic sulfate-reducing bacterium involved in the thermophilic anaerobic oxidation of methane.</title>
        <authorList>
            <person name="Krukenberg V."/>
            <person name="Richter M."/>
            <person name="Wegener G."/>
        </authorList>
    </citation>
    <scope>NUCLEOTIDE SEQUENCE [LARGE SCALE GENOMIC DNA]</scope>
    <source>
        <strain evidence="5 6">HS1</strain>
    </source>
</reference>
<keyword evidence="1" id="KW-0479">Metal-binding</keyword>
<feature type="domain" description="4Fe-4S ferredoxin-type" evidence="4">
    <location>
        <begin position="58"/>
        <end position="87"/>
    </location>
</feature>
<evidence type="ECO:0000259" key="4">
    <source>
        <dbReference type="PROSITE" id="PS51379"/>
    </source>
</evidence>
<dbReference type="InterPro" id="IPR017896">
    <property type="entry name" value="4Fe4S_Fe-S-bd"/>
</dbReference>
<dbReference type="PANTHER" id="PTHR43063">
    <property type="entry name" value="4FE-4S CLUSTER CONTAINING PARA FAMILY ATPASE PROTEIN"/>
    <property type="match status" value="1"/>
</dbReference>